<protein>
    <recommendedName>
        <fullName evidence="3">Lipoprotein</fullName>
    </recommendedName>
</protein>
<proteinExistence type="predicted"/>
<organism evidence="1 2">
    <name type="scientific">Aquimarina muelleri</name>
    <dbReference type="NCBI Taxonomy" id="279356"/>
    <lineage>
        <taxon>Bacteria</taxon>
        <taxon>Pseudomonadati</taxon>
        <taxon>Bacteroidota</taxon>
        <taxon>Flavobacteriia</taxon>
        <taxon>Flavobacteriales</taxon>
        <taxon>Flavobacteriaceae</taxon>
        <taxon>Aquimarina</taxon>
    </lineage>
</organism>
<evidence type="ECO:0008006" key="3">
    <source>
        <dbReference type="Google" id="ProtNLM"/>
    </source>
</evidence>
<reference evidence="1 2" key="1">
    <citation type="journal article" date="2014" name="Int. J. Syst. Evol. Microbiol.">
        <title>Complete genome sequence of Corynebacterium casei LMG S-19264T (=DSM 44701T), isolated from a smear-ripened cheese.</title>
        <authorList>
            <consortium name="US DOE Joint Genome Institute (JGI-PGF)"/>
            <person name="Walter F."/>
            <person name="Albersmeier A."/>
            <person name="Kalinowski J."/>
            <person name="Ruckert C."/>
        </authorList>
    </citation>
    <scope>NUCLEOTIDE SEQUENCE [LARGE SCALE GENOMIC DNA]</scope>
    <source>
        <strain evidence="1 2">KCTC 12285</strain>
    </source>
</reference>
<dbReference type="RefSeq" id="WP_027412499.1">
    <property type="nucleotide sequence ID" value="NZ_BMWS01000019.1"/>
</dbReference>
<gene>
    <name evidence="1" type="ORF">GCM10007384_27650</name>
</gene>
<accession>A0A918JWT7</accession>
<sequence>MRYLLISFCFFFVGCASYPENNNFIKREISDLVLKNTYFSDKQKDYIYKATINVNDKPFGGVFIVKKIRNNNHRVVFTTEMGNKIFDFSFINEDFRVNYILEDLNKKILINILKKDFKVLIEESPLFLNAFSSNNYAVFETKIYDKRHYYYTISNQIHKIVRSGKGKEKVIFTFKNTDNFIANLIKIEHKNLKLTINLKSI</sequence>
<dbReference type="EMBL" id="BMWS01000019">
    <property type="protein sequence ID" value="GGX25040.1"/>
    <property type="molecule type" value="Genomic_DNA"/>
</dbReference>
<dbReference type="AlphaFoldDB" id="A0A918JWT7"/>
<evidence type="ECO:0000313" key="2">
    <source>
        <dbReference type="Proteomes" id="UP000601108"/>
    </source>
</evidence>
<keyword evidence="2" id="KW-1185">Reference proteome</keyword>
<dbReference type="PROSITE" id="PS51257">
    <property type="entry name" value="PROKAR_LIPOPROTEIN"/>
    <property type="match status" value="1"/>
</dbReference>
<name>A0A918JWT7_9FLAO</name>
<dbReference type="Proteomes" id="UP000601108">
    <property type="component" value="Unassembled WGS sequence"/>
</dbReference>
<comment type="caution">
    <text evidence="1">The sequence shown here is derived from an EMBL/GenBank/DDBJ whole genome shotgun (WGS) entry which is preliminary data.</text>
</comment>
<evidence type="ECO:0000313" key="1">
    <source>
        <dbReference type="EMBL" id="GGX25040.1"/>
    </source>
</evidence>